<evidence type="ECO:0000313" key="2">
    <source>
        <dbReference type="EMBL" id="KAF4666975.1"/>
    </source>
</evidence>
<evidence type="ECO:0000256" key="1">
    <source>
        <dbReference type="SAM" id="MobiDB-lite"/>
    </source>
</evidence>
<dbReference type="EMBL" id="JAAPAO010000222">
    <property type="protein sequence ID" value="KAF4666975.1"/>
    <property type="molecule type" value="Genomic_DNA"/>
</dbReference>
<feature type="compositionally biased region" description="Basic residues" evidence="1">
    <location>
        <begin position="118"/>
        <end position="139"/>
    </location>
</feature>
<name>A0A7J6M683_PERCH</name>
<feature type="region of interest" description="Disordered" evidence="1">
    <location>
        <begin position="52"/>
        <end position="205"/>
    </location>
</feature>
<dbReference type="AlphaFoldDB" id="A0A7J6M683"/>
<evidence type="ECO:0000313" key="3">
    <source>
        <dbReference type="Proteomes" id="UP000591131"/>
    </source>
</evidence>
<organism evidence="2 3">
    <name type="scientific">Perkinsus chesapeaki</name>
    <name type="common">Clam parasite</name>
    <name type="synonym">Perkinsus andrewsi</name>
    <dbReference type="NCBI Taxonomy" id="330153"/>
    <lineage>
        <taxon>Eukaryota</taxon>
        <taxon>Sar</taxon>
        <taxon>Alveolata</taxon>
        <taxon>Perkinsozoa</taxon>
        <taxon>Perkinsea</taxon>
        <taxon>Perkinsida</taxon>
        <taxon>Perkinsidae</taxon>
        <taxon>Perkinsus</taxon>
    </lineage>
</organism>
<protein>
    <submittedName>
        <fullName evidence="2">Uncharacterized protein</fullName>
    </submittedName>
</protein>
<comment type="caution">
    <text evidence="2">The sequence shown here is derived from an EMBL/GenBank/DDBJ whole genome shotgun (WGS) entry which is preliminary data.</text>
</comment>
<feature type="compositionally biased region" description="Polar residues" evidence="1">
    <location>
        <begin position="85"/>
        <end position="95"/>
    </location>
</feature>
<accession>A0A7J6M683</accession>
<gene>
    <name evidence="2" type="ORF">FOL47_003835</name>
</gene>
<proteinExistence type="predicted"/>
<dbReference type="Proteomes" id="UP000591131">
    <property type="component" value="Unassembled WGS sequence"/>
</dbReference>
<sequence length="329" mass="33496">MGCSSSKVPVEVAVSDPADAASSPTTTASSPTLNMKKVKANADAGGVRAANTTAGSAARGGGVKSATAVTAAAAADASTTNSATLSHGQSSSPDFSSDDTQREMSSNSGGGNSSSKSHDHHHHSAHRQQQQRRRSRRRQHDSSFSSGASDAAADETVAAAAASSRSRSGQRSSNNSATGGSDSVSTPVVAPWDPKRSRRYRNGGYYSAPSNRSLYSVNGYGGGYGGNMSTISRGRSAELGSVYSAAPSVYGGRLPVRGGASSVYSGYSPAAPRMMPPQATRSVPSLFTTGMGNGPTSAYPAYGAARQRYMVSATAQTRGRRSVVGVSSY</sequence>
<reference evidence="2 3" key="1">
    <citation type="submission" date="2020-04" db="EMBL/GenBank/DDBJ databases">
        <title>Perkinsus chesapeaki whole genome sequence.</title>
        <authorList>
            <person name="Bogema D.R."/>
        </authorList>
    </citation>
    <scope>NUCLEOTIDE SEQUENCE [LARGE SCALE GENOMIC DNA]</scope>
    <source>
        <strain evidence="2">ATCC PRA-425</strain>
    </source>
</reference>
<keyword evidence="3" id="KW-1185">Reference proteome</keyword>
<feature type="region of interest" description="Disordered" evidence="1">
    <location>
        <begin position="1"/>
        <end position="35"/>
    </location>
</feature>
<feature type="compositionally biased region" description="Low complexity" evidence="1">
    <location>
        <begin position="8"/>
        <end position="32"/>
    </location>
</feature>
<feature type="compositionally biased region" description="Low complexity" evidence="1">
    <location>
        <begin position="65"/>
        <end position="84"/>
    </location>
</feature>
<feature type="compositionally biased region" description="Low complexity" evidence="1">
    <location>
        <begin position="142"/>
        <end position="177"/>
    </location>
</feature>